<evidence type="ECO:0000313" key="6">
    <source>
        <dbReference type="Proteomes" id="UP000254258"/>
    </source>
</evidence>
<dbReference type="OrthoDB" id="5700849at2"/>
<dbReference type="InterPro" id="IPR004564">
    <property type="entry name" value="OM_lipoprot_carrier_LolA-like"/>
</dbReference>
<dbReference type="InterPro" id="IPR029046">
    <property type="entry name" value="LolA/LolB/LppX"/>
</dbReference>
<protein>
    <submittedName>
        <fullName evidence="5">Outer membrane lipoprotein carrier protein LolA</fullName>
    </submittedName>
</protein>
<proteinExistence type="predicted"/>
<dbReference type="EMBL" id="QRBE01000001">
    <property type="protein sequence ID" value="RDS84876.1"/>
    <property type="molecule type" value="Genomic_DNA"/>
</dbReference>
<dbReference type="SUPFAM" id="SSF89392">
    <property type="entry name" value="Prokaryotic lipoproteins and lipoprotein localization factors"/>
    <property type="match status" value="1"/>
</dbReference>
<evidence type="ECO:0000256" key="2">
    <source>
        <dbReference type="ARBA" id="ARBA00022448"/>
    </source>
</evidence>
<evidence type="ECO:0000313" key="5">
    <source>
        <dbReference type="EMBL" id="RDS84876.1"/>
    </source>
</evidence>
<reference evidence="5 6" key="1">
    <citation type="submission" date="2018-07" db="EMBL/GenBank/DDBJ databases">
        <title>Dyella monticola sp. nov. and Dyella psychrodurans sp. nov. isolated from monsoon evergreen broad-leaved forest soil of Dinghu Mountain, China.</title>
        <authorList>
            <person name="Gao Z."/>
            <person name="Qiu L."/>
        </authorList>
    </citation>
    <scope>NUCLEOTIDE SEQUENCE [LARGE SCALE GENOMIC DNA]</scope>
    <source>
        <strain evidence="5 6">4G-K06</strain>
    </source>
</reference>
<evidence type="ECO:0000256" key="3">
    <source>
        <dbReference type="ARBA" id="ARBA00022729"/>
    </source>
</evidence>
<keyword evidence="6" id="KW-1185">Reference proteome</keyword>
<evidence type="ECO:0000256" key="4">
    <source>
        <dbReference type="ARBA" id="ARBA00022927"/>
    </source>
</evidence>
<accession>A0A370X938</accession>
<dbReference type="AlphaFoldDB" id="A0A370X938"/>
<dbReference type="Proteomes" id="UP000254258">
    <property type="component" value="Unassembled WGS sequence"/>
</dbReference>
<evidence type="ECO:0000256" key="1">
    <source>
        <dbReference type="ARBA" id="ARBA00011245"/>
    </source>
</evidence>
<sequence>MDSRFRGNDGRKHTGGAWFFVLLFLCVSVHAQDTSSNLLHSILSELSQHTAVRAGFTQQRQNPALTQPQTSSGQLLFVTGHGMLWQVQQPYQQTLALTGTRGVSIDNNGTMHPVRSERGVSQIAQMLQGMLSGRLDTVTRQFTVSVDGSAAQWTLHFTPKQARVAQVLKGIELDGGAFLQRIRITMQDGTQTDIRMTDTRDAGPLSALEKHALDLP</sequence>
<comment type="subunit">
    <text evidence="1">Monomer.</text>
</comment>
<dbReference type="Gene3D" id="2.50.20.10">
    <property type="entry name" value="Lipoprotein localisation LolA/LolB/LppX"/>
    <property type="match status" value="1"/>
</dbReference>
<dbReference type="CDD" id="cd16325">
    <property type="entry name" value="LolA"/>
    <property type="match status" value="1"/>
</dbReference>
<keyword evidence="4" id="KW-0653">Protein transport</keyword>
<keyword evidence="3" id="KW-0732">Signal</keyword>
<comment type="caution">
    <text evidence="5">The sequence shown here is derived from an EMBL/GenBank/DDBJ whole genome shotgun (WGS) entry which is preliminary data.</text>
</comment>
<organism evidence="5 6">
    <name type="scientific">Dyella monticola</name>
    <dbReference type="NCBI Taxonomy" id="1927958"/>
    <lineage>
        <taxon>Bacteria</taxon>
        <taxon>Pseudomonadati</taxon>
        <taxon>Pseudomonadota</taxon>
        <taxon>Gammaproteobacteria</taxon>
        <taxon>Lysobacterales</taxon>
        <taxon>Rhodanobacteraceae</taxon>
        <taxon>Dyella</taxon>
    </lineage>
</organism>
<dbReference type="Pfam" id="PF19574">
    <property type="entry name" value="LolA_3"/>
    <property type="match status" value="1"/>
</dbReference>
<keyword evidence="5" id="KW-0449">Lipoprotein</keyword>
<name>A0A370X938_9GAMM</name>
<dbReference type="GO" id="GO:0015031">
    <property type="term" value="P:protein transport"/>
    <property type="evidence" value="ECO:0007669"/>
    <property type="project" value="UniProtKB-KW"/>
</dbReference>
<keyword evidence="2" id="KW-0813">Transport</keyword>
<gene>
    <name evidence="5" type="ORF">DWU98_02665</name>
</gene>